<dbReference type="Proteomes" id="UP000317716">
    <property type="component" value="Unassembled WGS sequence"/>
</dbReference>
<evidence type="ECO:0008006" key="3">
    <source>
        <dbReference type="Google" id="ProtNLM"/>
    </source>
</evidence>
<protein>
    <recommendedName>
        <fullName evidence="3">DUF3619 family protein</fullName>
    </recommendedName>
</protein>
<accession>A0A538SVM5</accession>
<sequence length="117" mass="11884">MNGEDLDRKLVRMLAAVGADAEPALLTRARARIEARAAEPLVVRWVMRPAALGASLALFVASAGLSLTLISSAPGSTTSESATLMDSLLAERGIEAGSVLGTPATEPGIAPDSGGTR</sequence>
<proteinExistence type="predicted"/>
<dbReference type="AlphaFoldDB" id="A0A538SVM5"/>
<comment type="caution">
    <text evidence="1">The sequence shown here is derived from an EMBL/GenBank/DDBJ whole genome shotgun (WGS) entry which is preliminary data.</text>
</comment>
<evidence type="ECO:0000313" key="2">
    <source>
        <dbReference type="Proteomes" id="UP000317716"/>
    </source>
</evidence>
<name>A0A538SVM5_UNCEI</name>
<evidence type="ECO:0000313" key="1">
    <source>
        <dbReference type="EMBL" id="TMQ55429.1"/>
    </source>
</evidence>
<gene>
    <name evidence="1" type="ORF">E6K72_06365</name>
</gene>
<reference evidence="1 2" key="1">
    <citation type="journal article" date="2019" name="Nat. Microbiol.">
        <title>Mediterranean grassland soil C-N compound turnover is dependent on rainfall and depth, and is mediated by genomically divergent microorganisms.</title>
        <authorList>
            <person name="Diamond S."/>
            <person name="Andeer P.F."/>
            <person name="Li Z."/>
            <person name="Crits-Christoph A."/>
            <person name="Burstein D."/>
            <person name="Anantharaman K."/>
            <person name="Lane K.R."/>
            <person name="Thomas B.C."/>
            <person name="Pan C."/>
            <person name="Northen T.R."/>
            <person name="Banfield J.F."/>
        </authorList>
    </citation>
    <scope>NUCLEOTIDE SEQUENCE [LARGE SCALE GENOMIC DNA]</scope>
    <source>
        <strain evidence="1">WS_2</strain>
    </source>
</reference>
<dbReference type="EMBL" id="VBOS01000215">
    <property type="protein sequence ID" value="TMQ55429.1"/>
    <property type="molecule type" value="Genomic_DNA"/>
</dbReference>
<organism evidence="1 2">
    <name type="scientific">Eiseniibacteriota bacterium</name>
    <dbReference type="NCBI Taxonomy" id="2212470"/>
    <lineage>
        <taxon>Bacteria</taxon>
        <taxon>Candidatus Eiseniibacteriota</taxon>
    </lineage>
</organism>